<accession>A0A1G7WAP3</accession>
<dbReference type="EMBL" id="FNCS01000006">
    <property type="protein sequence ID" value="SDG68991.1"/>
    <property type="molecule type" value="Genomic_DNA"/>
</dbReference>
<name>A0A1G7WAP3_9HYPH</name>
<evidence type="ECO:0000313" key="1">
    <source>
        <dbReference type="EMBL" id="SDG68991.1"/>
    </source>
</evidence>
<dbReference type="RefSeq" id="WP_090596320.1">
    <property type="nucleotide sequence ID" value="NZ_FNCS01000006.1"/>
</dbReference>
<dbReference type="AlphaFoldDB" id="A0A1G7WAP3"/>
<keyword evidence="2" id="KW-1185">Reference proteome</keyword>
<organism evidence="1 2">
    <name type="scientific">Pelagibacterium luteolum</name>
    <dbReference type="NCBI Taxonomy" id="440168"/>
    <lineage>
        <taxon>Bacteria</taxon>
        <taxon>Pseudomonadati</taxon>
        <taxon>Pseudomonadota</taxon>
        <taxon>Alphaproteobacteria</taxon>
        <taxon>Hyphomicrobiales</taxon>
        <taxon>Devosiaceae</taxon>
        <taxon>Pelagibacterium</taxon>
    </lineage>
</organism>
<reference evidence="1 2" key="1">
    <citation type="submission" date="2016-10" db="EMBL/GenBank/DDBJ databases">
        <authorList>
            <person name="de Groot N.N."/>
        </authorList>
    </citation>
    <scope>NUCLEOTIDE SEQUENCE [LARGE SCALE GENOMIC DNA]</scope>
    <source>
        <strain evidence="1 2">CGMCC 1.10267</strain>
    </source>
</reference>
<gene>
    <name evidence="1" type="ORF">SAMN04487974_10626</name>
</gene>
<proteinExistence type="predicted"/>
<sequence length="59" mass="6853">MTTPEKLIDHFRTRHRWWCKPGSAIYKDLTAFALDQANSTDSADELYLIFCTLHGIKPK</sequence>
<protein>
    <submittedName>
        <fullName evidence="1">Uncharacterized protein</fullName>
    </submittedName>
</protein>
<dbReference type="Proteomes" id="UP000199495">
    <property type="component" value="Unassembled WGS sequence"/>
</dbReference>
<evidence type="ECO:0000313" key="2">
    <source>
        <dbReference type="Proteomes" id="UP000199495"/>
    </source>
</evidence>
<dbReference type="OrthoDB" id="9932221at2"/>